<feature type="compositionally biased region" description="Low complexity" evidence="6">
    <location>
        <begin position="70"/>
        <end position="89"/>
    </location>
</feature>
<evidence type="ECO:0000313" key="8">
    <source>
        <dbReference type="Proteomes" id="UP001652660"/>
    </source>
</evidence>
<proteinExistence type="predicted"/>
<dbReference type="InterPro" id="IPR045843">
    <property type="entry name" value="IND-like"/>
</dbReference>
<accession>A0ABM4V7V0</accession>
<evidence type="ECO:0000259" key="7">
    <source>
        <dbReference type="PROSITE" id="PS50888"/>
    </source>
</evidence>
<evidence type="ECO:0000256" key="2">
    <source>
        <dbReference type="ARBA" id="ARBA00023015"/>
    </source>
</evidence>
<feature type="compositionally biased region" description="Low complexity" evidence="6">
    <location>
        <begin position="101"/>
        <end position="113"/>
    </location>
</feature>
<keyword evidence="3" id="KW-0238">DNA-binding</keyword>
<evidence type="ECO:0000256" key="1">
    <source>
        <dbReference type="ARBA" id="ARBA00004123"/>
    </source>
</evidence>
<dbReference type="InterPro" id="IPR036638">
    <property type="entry name" value="HLH_DNA-bd_sf"/>
</dbReference>
<feature type="region of interest" description="Disordered" evidence="6">
    <location>
        <begin position="234"/>
        <end position="267"/>
    </location>
</feature>
<feature type="region of interest" description="Disordered" evidence="6">
    <location>
        <begin position="65"/>
        <end position="113"/>
    </location>
</feature>
<evidence type="ECO:0000256" key="6">
    <source>
        <dbReference type="SAM" id="MobiDB-lite"/>
    </source>
</evidence>
<evidence type="ECO:0000256" key="4">
    <source>
        <dbReference type="ARBA" id="ARBA00023163"/>
    </source>
</evidence>
<sequence>MDFQRSNQHQQMSGGLTRYRSAPSSYFSSFFDAAADIIPRSGGGFGGDDLDHFLNRFMPSNRVNAQAEDSNSNNSFANSMNMQQSQSQFVASMKQEAEVMQQPEQLQQLQQTNQNDYSQISQQMMYQSQAQVQQNTNNTQLSSASAGDNSYRLLSSVNSNRLTPAKIESGGGISNLIRYNSSPAGLFANINIENEYGAMRGMGNFGAGNNANAEASFSSASRFKSQMDFSSAQATSSGLMSPISEIDSTGMGDNNLGDKKFGEGQRNDSGYITGFPVTSWDDSALLSDSFLKGLGDDDDDSKTLSNAVASENQFTDQSNEGRNRPSTLLAHHLSLPNTSDELSAIETLMQDSVLCKLRAKRGCATHPRSIAERVRRTKISERMRKLQELVPNMDKQTNTADMLDLAVDYIKDLQKQVKTLSDNRAKCTCFNQKSCGSEGSR</sequence>
<dbReference type="RefSeq" id="XP_071915601.1">
    <property type="nucleotide sequence ID" value="XM_072059500.1"/>
</dbReference>
<feature type="domain" description="BHLH" evidence="7">
    <location>
        <begin position="363"/>
        <end position="413"/>
    </location>
</feature>
<dbReference type="PANTHER" id="PTHR16223">
    <property type="entry name" value="TRANSCRIPTION FACTOR BHLH83-RELATED"/>
    <property type="match status" value="1"/>
</dbReference>
<dbReference type="GeneID" id="113738276"/>
<evidence type="ECO:0000313" key="9">
    <source>
        <dbReference type="RefSeq" id="XP_071915601.1"/>
    </source>
</evidence>
<keyword evidence="5" id="KW-0539">Nucleus</keyword>
<keyword evidence="8" id="KW-1185">Reference proteome</keyword>
<dbReference type="Pfam" id="PF00010">
    <property type="entry name" value="HLH"/>
    <property type="match status" value="1"/>
</dbReference>
<evidence type="ECO:0000313" key="10">
    <source>
        <dbReference type="RefSeq" id="XP_071915628.1"/>
    </source>
</evidence>
<keyword evidence="2" id="KW-0805">Transcription regulation</keyword>
<dbReference type="SMART" id="SM00353">
    <property type="entry name" value="HLH"/>
    <property type="match status" value="1"/>
</dbReference>
<dbReference type="Proteomes" id="UP001652660">
    <property type="component" value="Chromosome 1c"/>
</dbReference>
<dbReference type="InterPro" id="IPR011598">
    <property type="entry name" value="bHLH_dom"/>
</dbReference>
<organism evidence="8 9">
    <name type="scientific">Coffea arabica</name>
    <name type="common">Arabian coffee</name>
    <dbReference type="NCBI Taxonomy" id="13443"/>
    <lineage>
        <taxon>Eukaryota</taxon>
        <taxon>Viridiplantae</taxon>
        <taxon>Streptophyta</taxon>
        <taxon>Embryophyta</taxon>
        <taxon>Tracheophyta</taxon>
        <taxon>Spermatophyta</taxon>
        <taxon>Magnoliopsida</taxon>
        <taxon>eudicotyledons</taxon>
        <taxon>Gunneridae</taxon>
        <taxon>Pentapetalae</taxon>
        <taxon>asterids</taxon>
        <taxon>lamiids</taxon>
        <taxon>Gentianales</taxon>
        <taxon>Rubiaceae</taxon>
        <taxon>Ixoroideae</taxon>
        <taxon>Gardenieae complex</taxon>
        <taxon>Bertiereae - Coffeeae clade</taxon>
        <taxon>Coffeeae</taxon>
        <taxon>Coffea</taxon>
    </lineage>
</organism>
<gene>
    <name evidence="9 10 11" type="primary">LOC113738276</name>
</gene>
<dbReference type="SUPFAM" id="SSF47459">
    <property type="entry name" value="HLH, helix-loop-helix DNA-binding domain"/>
    <property type="match status" value="1"/>
</dbReference>
<evidence type="ECO:0000256" key="3">
    <source>
        <dbReference type="ARBA" id="ARBA00023125"/>
    </source>
</evidence>
<name>A0ABM4V7V0_COFAR</name>
<dbReference type="Gene3D" id="4.10.280.10">
    <property type="entry name" value="Helix-loop-helix DNA-binding domain"/>
    <property type="match status" value="1"/>
</dbReference>
<dbReference type="InterPro" id="IPR045239">
    <property type="entry name" value="bHLH95_bHLH"/>
</dbReference>
<reference evidence="8" key="1">
    <citation type="journal article" date="2025" name="Foods">
        <title>Unveiling the Microbial Signatures of Arabica Coffee Cherries: Insights into Ripeness Specific Diversity, Functional Traits, and Implications for Quality and Safety.</title>
        <authorList>
            <consortium name="RefSeq"/>
            <person name="Tenea G.N."/>
            <person name="Cifuentes V."/>
            <person name="Reyes P."/>
            <person name="Cevallos-Vallejos M."/>
        </authorList>
    </citation>
    <scope>NUCLEOTIDE SEQUENCE [LARGE SCALE GENOMIC DNA]</scope>
</reference>
<keyword evidence="4" id="KW-0804">Transcription</keyword>
<evidence type="ECO:0000313" key="11">
    <source>
        <dbReference type="RefSeq" id="XP_071915659.1"/>
    </source>
</evidence>
<feature type="compositionally biased region" description="Basic and acidic residues" evidence="6">
    <location>
        <begin position="256"/>
        <end position="266"/>
    </location>
</feature>
<dbReference type="RefSeq" id="XP_071915628.1">
    <property type="nucleotide sequence ID" value="XM_072059527.1"/>
</dbReference>
<dbReference type="PANTHER" id="PTHR16223:SF349">
    <property type="entry name" value="OS09G0487900 PROTEIN"/>
    <property type="match status" value="1"/>
</dbReference>
<reference evidence="9 10" key="2">
    <citation type="submission" date="2025-05" db="UniProtKB">
        <authorList>
            <consortium name="RefSeq"/>
        </authorList>
    </citation>
    <scope>NUCLEOTIDE SEQUENCE [LARGE SCALE GENOMIC DNA]</scope>
    <source>
        <tissue evidence="9 10">Leaves</tissue>
    </source>
</reference>
<dbReference type="PROSITE" id="PS50888">
    <property type="entry name" value="BHLH"/>
    <property type="match status" value="1"/>
</dbReference>
<protein>
    <submittedName>
        <fullName evidence="9 10">Transcription factor bHLH122-like isoform X1</fullName>
    </submittedName>
</protein>
<dbReference type="RefSeq" id="XP_071915659.1">
    <property type="nucleotide sequence ID" value="XM_072059558.1"/>
</dbReference>
<comment type="subcellular location">
    <subcellularLocation>
        <location evidence="1">Nucleus</location>
    </subcellularLocation>
</comment>
<evidence type="ECO:0000256" key="5">
    <source>
        <dbReference type="ARBA" id="ARBA00023242"/>
    </source>
</evidence>
<dbReference type="CDD" id="cd11393">
    <property type="entry name" value="bHLH_AtbHLH_like"/>
    <property type="match status" value="1"/>
</dbReference>